<gene>
    <name evidence="2" type="ORF">EUBSIR_00505</name>
</gene>
<reference evidence="2" key="1">
    <citation type="submission" date="2007-10" db="EMBL/GenBank/DDBJ databases">
        <authorList>
            <person name="Fulton L."/>
            <person name="Clifton S."/>
            <person name="Fulton B."/>
            <person name="Xu J."/>
            <person name="Minx P."/>
            <person name="Pepin K.H."/>
            <person name="Johnson M."/>
            <person name="Thiruvilangam P."/>
            <person name="Bhonagiri V."/>
            <person name="Nash W.E."/>
            <person name="Mardis E.R."/>
            <person name="Wilson R.K."/>
        </authorList>
    </citation>
    <scope>NUCLEOTIDE SEQUENCE [LARGE SCALE GENOMIC DNA]</scope>
    <source>
        <strain evidence="2">DSM 15702</strain>
    </source>
</reference>
<sequence length="336" mass="38336">MKMICGLFLKGRHIGMKVSIIDNSLCDSSFVSDVKPEAIKAYTDALHEFGVSYIEMTTDSFIMIPPASDMSKIILRMTSVRDLLYINSFDFAYVVVPAHLTDLIPKIERPVISELCLHGSDYMRVTEMFEKNFELDKVSMIRFVDDFRKSPQEMARMLAEYRRKYYRPIDICPTNKYTNAVSEAIAAVIAKSDSLTMRFGDYEQYAELQDYTVSLATLFGVAPSPQMIMALYKCGCLYAMIYGRQAKSSLDDLRSNQISPHYVTNVDKPKPFLPSERTKTSSYVTPPETKEKEGGELLYSKLRSMMLDADSAEELEQEIEQFCTQLYNKYGDKSGH</sequence>
<dbReference type="AlphaFoldDB" id="B0ML27"/>
<protein>
    <submittedName>
        <fullName evidence="2">Uncharacterized protein</fullName>
    </submittedName>
</protein>
<evidence type="ECO:0000256" key="1">
    <source>
        <dbReference type="SAM" id="MobiDB-lite"/>
    </source>
</evidence>
<dbReference type="EMBL" id="ABCA03000034">
    <property type="protein sequence ID" value="EDS01601.1"/>
    <property type="molecule type" value="Genomic_DNA"/>
</dbReference>
<feature type="region of interest" description="Disordered" evidence="1">
    <location>
        <begin position="269"/>
        <end position="295"/>
    </location>
</feature>
<accession>B0ML27</accession>
<comment type="caution">
    <text evidence="2">The sequence shown here is derived from an EMBL/GenBank/DDBJ whole genome shotgun (WGS) entry which is preliminary data.</text>
</comment>
<evidence type="ECO:0000313" key="2">
    <source>
        <dbReference type="EMBL" id="EDS01601.1"/>
    </source>
</evidence>
<evidence type="ECO:0000313" key="3">
    <source>
        <dbReference type="Proteomes" id="UP000005326"/>
    </source>
</evidence>
<reference evidence="2" key="2">
    <citation type="submission" date="2014-06" db="EMBL/GenBank/DDBJ databases">
        <title>Draft genome sequence of Eubacterium siraeum (DSM 15702).</title>
        <authorList>
            <person name="Sudarsanam P."/>
            <person name="Ley R."/>
            <person name="Guruge J."/>
            <person name="Turnbaugh P.J."/>
            <person name="Mahowald M."/>
            <person name="Liep D."/>
            <person name="Gordon J."/>
        </authorList>
    </citation>
    <scope>NUCLEOTIDE SEQUENCE</scope>
    <source>
        <strain evidence="2">DSM 15702</strain>
    </source>
</reference>
<name>B0ML27_9FIRM</name>
<proteinExistence type="predicted"/>
<keyword evidence="3" id="KW-1185">Reference proteome</keyword>
<organism evidence="2 3">
    <name type="scientific">[Eubacterium] siraeum DSM 15702</name>
    <dbReference type="NCBI Taxonomy" id="428128"/>
    <lineage>
        <taxon>Bacteria</taxon>
        <taxon>Bacillati</taxon>
        <taxon>Bacillota</taxon>
        <taxon>Clostridia</taxon>
        <taxon>Eubacteriales</taxon>
        <taxon>Oscillospiraceae</taxon>
        <taxon>Oscillospiraceae incertae sedis</taxon>
    </lineage>
</organism>
<dbReference type="Proteomes" id="UP000005326">
    <property type="component" value="Unassembled WGS sequence"/>
</dbReference>